<feature type="compositionally biased region" description="Polar residues" evidence="1">
    <location>
        <begin position="1"/>
        <end position="17"/>
    </location>
</feature>
<name>S8B9X3_DACHA</name>
<keyword evidence="3" id="KW-1185">Reference proteome</keyword>
<feature type="compositionally biased region" description="Low complexity" evidence="1">
    <location>
        <begin position="93"/>
        <end position="111"/>
    </location>
</feature>
<reference evidence="2 3" key="1">
    <citation type="journal article" date="2013" name="PLoS Genet.">
        <title>Genomic mechanisms accounting for the adaptation to parasitism in nematode-trapping fungi.</title>
        <authorList>
            <person name="Meerupati T."/>
            <person name="Andersson K.M."/>
            <person name="Friman E."/>
            <person name="Kumar D."/>
            <person name="Tunlid A."/>
            <person name="Ahren D."/>
        </authorList>
    </citation>
    <scope>NUCLEOTIDE SEQUENCE [LARGE SCALE GENOMIC DNA]</scope>
    <source>
        <strain evidence="2 3">CBS 200.50</strain>
    </source>
</reference>
<dbReference type="Proteomes" id="UP000015100">
    <property type="component" value="Unassembled WGS sequence"/>
</dbReference>
<accession>S8B9X3</accession>
<sequence>MISNVSKPPTRTSITPSENHEASHAETTTIPLPTYASSFTIPAPRPVEKRDPFFGFHFRFYLPSLPKYMPPIKYAPYSGYYKRQISKGGQGMGDQQQRQQQGQGDGDVVTSVTSGAVSSSTVASGTAGTITTVVKIIHTSTRVTQTAKYTNSTLSASRTITITTQTSKPTISSIHPPSNISASQSIFKSGRREDKLAVTKVPDETEPVVSQSKTDFKFPSLSDIRAPFTRTPFARIPATTASPPPSSPTTTEIRPDTTFKTSVSTSSTLSSTPTPTETEIKPPKRPPEKECLRCREYSPGHPFYHKRSSVSSRGGIHTSFQARVYEAAGNIRRWLGVRIPWLPVSFHRHGYKNQEKGLTGKIIGYIREKRRSIDYKKEKGVPGIQGKRIPRRIEKRWTG</sequence>
<evidence type="ECO:0000256" key="1">
    <source>
        <dbReference type="SAM" id="MobiDB-lite"/>
    </source>
</evidence>
<proteinExistence type="predicted"/>
<evidence type="ECO:0000313" key="2">
    <source>
        <dbReference type="EMBL" id="EPS35848.1"/>
    </source>
</evidence>
<reference evidence="3" key="2">
    <citation type="submission" date="2013-04" db="EMBL/GenBank/DDBJ databases">
        <title>Genomic mechanisms accounting for the adaptation to parasitism in nematode-trapping fungi.</title>
        <authorList>
            <person name="Ahren D.G."/>
        </authorList>
    </citation>
    <scope>NUCLEOTIDE SEQUENCE [LARGE SCALE GENOMIC DNA]</scope>
    <source>
        <strain evidence="3">CBS 200.50</strain>
    </source>
</reference>
<feature type="compositionally biased region" description="Basic and acidic residues" evidence="1">
    <location>
        <begin position="278"/>
        <end position="290"/>
    </location>
</feature>
<feature type="region of interest" description="Disordered" evidence="1">
    <location>
        <begin position="235"/>
        <end position="290"/>
    </location>
</feature>
<dbReference type="HOGENOM" id="CLU_690816_0_0_1"/>
<comment type="caution">
    <text evidence="2">The sequence shown here is derived from an EMBL/GenBank/DDBJ whole genome shotgun (WGS) entry which is preliminary data.</text>
</comment>
<feature type="region of interest" description="Disordered" evidence="1">
    <location>
        <begin position="1"/>
        <end position="31"/>
    </location>
</feature>
<dbReference type="AlphaFoldDB" id="S8B9X3"/>
<organism evidence="2 3">
    <name type="scientific">Dactylellina haptotyla (strain CBS 200.50)</name>
    <name type="common">Nematode-trapping fungus</name>
    <name type="synonym">Monacrosporium haptotylum</name>
    <dbReference type="NCBI Taxonomy" id="1284197"/>
    <lineage>
        <taxon>Eukaryota</taxon>
        <taxon>Fungi</taxon>
        <taxon>Dikarya</taxon>
        <taxon>Ascomycota</taxon>
        <taxon>Pezizomycotina</taxon>
        <taxon>Orbiliomycetes</taxon>
        <taxon>Orbiliales</taxon>
        <taxon>Orbiliaceae</taxon>
        <taxon>Dactylellina</taxon>
    </lineage>
</organism>
<evidence type="ECO:0000313" key="3">
    <source>
        <dbReference type="Proteomes" id="UP000015100"/>
    </source>
</evidence>
<feature type="compositionally biased region" description="Low complexity" evidence="1">
    <location>
        <begin position="258"/>
        <end position="277"/>
    </location>
</feature>
<protein>
    <submittedName>
        <fullName evidence="2">Uncharacterized protein</fullName>
    </submittedName>
</protein>
<gene>
    <name evidence="2" type="ORF">H072_10734</name>
</gene>
<dbReference type="EMBL" id="AQGS01001030">
    <property type="protein sequence ID" value="EPS35848.1"/>
    <property type="molecule type" value="Genomic_DNA"/>
</dbReference>
<feature type="region of interest" description="Disordered" evidence="1">
    <location>
        <begin position="86"/>
        <end position="111"/>
    </location>
</feature>